<comment type="caution">
    <text evidence="3">The sequence shown here is derived from an EMBL/GenBank/DDBJ whole genome shotgun (WGS) entry which is preliminary data.</text>
</comment>
<dbReference type="STRING" id="1279009.ADICEAN_01517"/>
<evidence type="ECO:0000256" key="1">
    <source>
        <dbReference type="SAM" id="MobiDB-lite"/>
    </source>
</evidence>
<keyword evidence="2" id="KW-1133">Transmembrane helix</keyword>
<protein>
    <submittedName>
        <fullName evidence="3">Uncharacterized protein</fullName>
    </submittedName>
</protein>
<keyword evidence="2" id="KW-0472">Membrane</keyword>
<feature type="compositionally biased region" description="Basic and acidic residues" evidence="1">
    <location>
        <begin position="27"/>
        <end position="62"/>
    </location>
</feature>
<dbReference type="EMBL" id="AODQ01000028">
    <property type="protein sequence ID" value="EMR03340.1"/>
    <property type="molecule type" value="Genomic_DNA"/>
</dbReference>
<dbReference type="RefSeq" id="WP_009194916.1">
    <property type="nucleotide sequence ID" value="NZ_AODQ01000028.1"/>
</dbReference>
<sequence>MKHQDKDSHDKKGNKGGMAMRGVSRPMAEKQIREHQQEMHSREDEHPEGAHKDKQGGGMKMDPEMRQNMLHMHHMQTLWIYWAIIMLGCGCCFRH</sequence>
<feature type="region of interest" description="Disordered" evidence="1">
    <location>
        <begin position="1"/>
        <end position="62"/>
    </location>
</feature>
<feature type="compositionally biased region" description="Basic and acidic residues" evidence="1">
    <location>
        <begin position="1"/>
        <end position="13"/>
    </location>
</feature>
<feature type="transmembrane region" description="Helical" evidence="2">
    <location>
        <begin position="75"/>
        <end position="93"/>
    </location>
</feature>
<organism evidence="3 4">
    <name type="scientific">Cesiribacter andamanensis AMV16</name>
    <dbReference type="NCBI Taxonomy" id="1279009"/>
    <lineage>
        <taxon>Bacteria</taxon>
        <taxon>Pseudomonadati</taxon>
        <taxon>Bacteroidota</taxon>
        <taxon>Cytophagia</taxon>
        <taxon>Cytophagales</taxon>
        <taxon>Cesiribacteraceae</taxon>
        <taxon>Cesiribacter</taxon>
    </lineage>
</organism>
<dbReference type="AlphaFoldDB" id="M7NNQ2"/>
<dbReference type="Proteomes" id="UP000011910">
    <property type="component" value="Unassembled WGS sequence"/>
</dbReference>
<reference evidence="3 4" key="1">
    <citation type="journal article" date="2013" name="Genome Announc.">
        <title>Draft Genome Sequence of Cesiribacter andamanensis Strain AMV16T, Isolated from a Soil Sample from a Mud Volcano in the Andaman Islands, India.</title>
        <authorList>
            <person name="Shivaji S."/>
            <person name="Ara S."/>
            <person name="Begum Z."/>
            <person name="Srinivas T.N."/>
            <person name="Singh A."/>
            <person name="Kumar Pinnaka A."/>
        </authorList>
    </citation>
    <scope>NUCLEOTIDE SEQUENCE [LARGE SCALE GENOMIC DNA]</scope>
    <source>
        <strain evidence="3 4">AMV16</strain>
    </source>
</reference>
<accession>M7NNQ2</accession>
<evidence type="ECO:0000256" key="2">
    <source>
        <dbReference type="SAM" id="Phobius"/>
    </source>
</evidence>
<keyword evidence="2" id="KW-0812">Transmembrane</keyword>
<name>M7NNQ2_9BACT</name>
<evidence type="ECO:0000313" key="4">
    <source>
        <dbReference type="Proteomes" id="UP000011910"/>
    </source>
</evidence>
<keyword evidence="4" id="KW-1185">Reference proteome</keyword>
<gene>
    <name evidence="3" type="ORF">ADICEAN_01517</name>
</gene>
<proteinExistence type="predicted"/>
<evidence type="ECO:0000313" key="3">
    <source>
        <dbReference type="EMBL" id="EMR03340.1"/>
    </source>
</evidence>